<accession>A0A0N0RZT4</accession>
<sequence>MLGSAIDFSFSTQSQWLHSATKLDSSFTQFRSQGVGAVRGKELIHEVCPDSKSSTLTALITLLAVISIFANNSLLSPCFILKPTEIRASSWCDVFIRCDAIRKSTSIFALAT</sequence>
<evidence type="ECO:0000313" key="1">
    <source>
        <dbReference type="EMBL" id="KOS47279.1"/>
    </source>
</evidence>
<gene>
    <name evidence="1" type="ORF">ACN38_g1792</name>
</gene>
<proteinExistence type="predicted"/>
<dbReference type="Proteomes" id="UP000037696">
    <property type="component" value="Unassembled WGS sequence"/>
</dbReference>
<evidence type="ECO:0000313" key="2">
    <source>
        <dbReference type="Proteomes" id="UP000037696"/>
    </source>
</evidence>
<name>A0A0N0RZT4_9EURO</name>
<protein>
    <submittedName>
        <fullName evidence="1">Uncharacterized protein</fullName>
    </submittedName>
</protein>
<organism evidence="1 2">
    <name type="scientific">Penicillium nordicum</name>
    <dbReference type="NCBI Taxonomy" id="229535"/>
    <lineage>
        <taxon>Eukaryota</taxon>
        <taxon>Fungi</taxon>
        <taxon>Dikarya</taxon>
        <taxon>Ascomycota</taxon>
        <taxon>Pezizomycotina</taxon>
        <taxon>Eurotiomycetes</taxon>
        <taxon>Eurotiomycetidae</taxon>
        <taxon>Eurotiales</taxon>
        <taxon>Aspergillaceae</taxon>
        <taxon>Penicillium</taxon>
    </lineage>
</organism>
<keyword evidence="2" id="KW-1185">Reference proteome</keyword>
<reference evidence="1 2" key="1">
    <citation type="submission" date="2015-08" db="EMBL/GenBank/DDBJ databases">
        <title>Genome sequencing of Penicillium nordicum.</title>
        <authorList>
            <person name="Nguyen H.D."/>
            <person name="Seifert K.A."/>
        </authorList>
    </citation>
    <scope>NUCLEOTIDE SEQUENCE [LARGE SCALE GENOMIC DNA]</scope>
    <source>
        <strain evidence="1 2">DAOMC 185683</strain>
    </source>
</reference>
<dbReference type="AlphaFoldDB" id="A0A0N0RZT4"/>
<dbReference type="EMBL" id="LHQQ01000018">
    <property type="protein sequence ID" value="KOS47279.1"/>
    <property type="molecule type" value="Genomic_DNA"/>
</dbReference>
<comment type="caution">
    <text evidence="1">The sequence shown here is derived from an EMBL/GenBank/DDBJ whole genome shotgun (WGS) entry which is preliminary data.</text>
</comment>